<evidence type="ECO:0000256" key="1">
    <source>
        <dbReference type="SAM" id="Phobius"/>
    </source>
</evidence>
<comment type="caution">
    <text evidence="2">The sequence shown here is derived from an EMBL/GenBank/DDBJ whole genome shotgun (WGS) entry which is preliminary data.</text>
</comment>
<keyword evidence="1" id="KW-1133">Transmembrane helix</keyword>
<dbReference type="Pfam" id="PF07813">
    <property type="entry name" value="LTXXQ"/>
    <property type="match status" value="1"/>
</dbReference>
<dbReference type="Gene3D" id="1.20.120.1490">
    <property type="match status" value="1"/>
</dbReference>
<dbReference type="CDD" id="cd09916">
    <property type="entry name" value="CpxP_like"/>
    <property type="match status" value="1"/>
</dbReference>
<evidence type="ECO:0000313" key="3">
    <source>
        <dbReference type="Proteomes" id="UP001549047"/>
    </source>
</evidence>
<organism evidence="2 3">
    <name type="scientific">Rhizobium aquaticum</name>
    <dbReference type="NCBI Taxonomy" id="1549636"/>
    <lineage>
        <taxon>Bacteria</taxon>
        <taxon>Pseudomonadati</taxon>
        <taxon>Pseudomonadota</taxon>
        <taxon>Alphaproteobacteria</taxon>
        <taxon>Hyphomicrobiales</taxon>
        <taxon>Rhizobiaceae</taxon>
        <taxon>Rhizobium/Agrobacterium group</taxon>
        <taxon>Rhizobium</taxon>
    </lineage>
</organism>
<name>A0ABV2IVG0_9HYPH</name>
<feature type="transmembrane region" description="Helical" evidence="1">
    <location>
        <begin position="21"/>
        <end position="42"/>
    </location>
</feature>
<accession>A0ABV2IVG0</accession>
<sequence length="194" mass="21173">MEPNETTRETPKTVMSWKRRSGIAGLAIVAVTAAGVGAFAIAKDGPDGFGPPRMGMPGMEMADMGMGGHHGGMMDKIKGGGMEHRLNKALDSVDATDEQKQKIKAIFDKARESVGDMRGEPGQMRDQMKALFEKPTIDRDAVEAMRKARVQKMDDASKIMTTAMIDAAEVLTPDQRAKLAKEFAEKSQGHRPRW</sequence>
<dbReference type="InterPro" id="IPR012899">
    <property type="entry name" value="LTXXQ"/>
</dbReference>
<gene>
    <name evidence="2" type="ORF">ABID16_000777</name>
</gene>
<keyword evidence="3" id="KW-1185">Reference proteome</keyword>
<dbReference type="RefSeq" id="WP_354555033.1">
    <property type="nucleotide sequence ID" value="NZ_JBEPMB010000001.1"/>
</dbReference>
<reference evidence="2 3" key="1">
    <citation type="submission" date="2024-06" db="EMBL/GenBank/DDBJ databases">
        <title>Genomic Encyclopedia of Type Strains, Phase IV (KMG-IV): sequencing the most valuable type-strain genomes for metagenomic binning, comparative biology and taxonomic classification.</title>
        <authorList>
            <person name="Goeker M."/>
        </authorList>
    </citation>
    <scope>NUCLEOTIDE SEQUENCE [LARGE SCALE GENOMIC DNA]</scope>
    <source>
        <strain evidence="2 3">DSM 29780</strain>
    </source>
</reference>
<proteinExistence type="predicted"/>
<keyword evidence="1" id="KW-0472">Membrane</keyword>
<evidence type="ECO:0000313" key="2">
    <source>
        <dbReference type="EMBL" id="MET3612472.1"/>
    </source>
</evidence>
<dbReference type="EMBL" id="JBEPMB010000001">
    <property type="protein sequence ID" value="MET3612472.1"/>
    <property type="molecule type" value="Genomic_DNA"/>
</dbReference>
<keyword evidence="1" id="KW-0812">Transmembrane</keyword>
<protein>
    <submittedName>
        <fullName evidence="2">Spy/CpxP family protein refolding chaperone</fullName>
    </submittedName>
</protein>
<dbReference type="Proteomes" id="UP001549047">
    <property type="component" value="Unassembled WGS sequence"/>
</dbReference>